<protein>
    <submittedName>
        <fullName evidence="1">Uncharacterized protein</fullName>
    </submittedName>
</protein>
<evidence type="ECO:0000313" key="1">
    <source>
        <dbReference type="EMBL" id="PFB08052.1"/>
    </source>
</evidence>
<reference evidence="1 2" key="1">
    <citation type="submission" date="2017-09" db="EMBL/GenBank/DDBJ databases">
        <title>Large-scale bioinformatics analysis of Bacillus genomes uncovers conserved roles of natural products in bacterial physiology.</title>
        <authorList>
            <consortium name="Agbiome Team Llc"/>
            <person name="Bleich R.M."/>
            <person name="Kirk G.J."/>
            <person name="Santa Maria K.C."/>
            <person name="Allen S.E."/>
            <person name="Farag S."/>
            <person name="Shank E.A."/>
            <person name="Bowers A."/>
        </authorList>
    </citation>
    <scope>NUCLEOTIDE SEQUENCE [LARGE SCALE GENOMIC DNA]</scope>
    <source>
        <strain evidence="1 2">AFS015413</strain>
    </source>
</reference>
<dbReference type="EMBL" id="NTUS01000026">
    <property type="protein sequence ID" value="PFB08052.1"/>
    <property type="molecule type" value="Genomic_DNA"/>
</dbReference>
<proteinExistence type="predicted"/>
<evidence type="ECO:0000313" key="2">
    <source>
        <dbReference type="Proteomes" id="UP000220397"/>
    </source>
</evidence>
<dbReference type="AlphaFoldDB" id="A0A9X6VCP3"/>
<organism evidence="1 2">
    <name type="scientific">Bacillus thuringiensis</name>
    <dbReference type="NCBI Taxonomy" id="1428"/>
    <lineage>
        <taxon>Bacteria</taxon>
        <taxon>Bacillati</taxon>
        <taxon>Bacillota</taxon>
        <taxon>Bacilli</taxon>
        <taxon>Bacillales</taxon>
        <taxon>Bacillaceae</taxon>
        <taxon>Bacillus</taxon>
        <taxon>Bacillus cereus group</taxon>
    </lineage>
</organism>
<accession>A0A9X6VCP3</accession>
<dbReference type="RefSeq" id="WP_098368883.1">
    <property type="nucleotide sequence ID" value="NZ_CAKJXA010000023.1"/>
</dbReference>
<sequence>MKKYYVTMTDTYLGGWGESEGKVNKVIFECDSYEEAEVVADNAKNRDEMKYVNIVSNKPSYKESKYFVQVKTKETPGVLRSWYKPGFFAEQVA</sequence>
<gene>
    <name evidence="1" type="ORF">CN398_10045</name>
</gene>
<dbReference type="Proteomes" id="UP000220397">
    <property type="component" value="Unassembled WGS sequence"/>
</dbReference>
<comment type="caution">
    <text evidence="1">The sequence shown here is derived from an EMBL/GenBank/DDBJ whole genome shotgun (WGS) entry which is preliminary data.</text>
</comment>
<name>A0A9X6VCP3_BACTU</name>